<dbReference type="OMA" id="EFSNHMS"/>
<keyword evidence="3" id="KW-1185">Reference proteome</keyword>
<evidence type="ECO:0000313" key="3">
    <source>
        <dbReference type="Proteomes" id="UP000472267"/>
    </source>
</evidence>
<feature type="region of interest" description="Disordered" evidence="1">
    <location>
        <begin position="573"/>
        <end position="619"/>
    </location>
</feature>
<dbReference type="SUPFAM" id="SSF49842">
    <property type="entry name" value="TNF-like"/>
    <property type="match status" value="1"/>
</dbReference>
<evidence type="ECO:0008006" key="4">
    <source>
        <dbReference type="Google" id="ProtNLM"/>
    </source>
</evidence>
<accession>A0A672FKI1</accession>
<reference evidence="2" key="1">
    <citation type="submission" date="2019-06" db="EMBL/GenBank/DDBJ databases">
        <authorList>
            <consortium name="Wellcome Sanger Institute Data Sharing"/>
        </authorList>
    </citation>
    <scope>NUCLEOTIDE SEQUENCE [LARGE SCALE GENOMIC DNA]</scope>
</reference>
<dbReference type="InParanoid" id="A0A672FKI1"/>
<dbReference type="Proteomes" id="UP000472267">
    <property type="component" value="Chromosome 13"/>
</dbReference>
<feature type="compositionally biased region" description="Basic and acidic residues" evidence="1">
    <location>
        <begin position="178"/>
        <end position="193"/>
    </location>
</feature>
<evidence type="ECO:0000313" key="2">
    <source>
        <dbReference type="Ensembl" id="ENSSFAP00005006998.1"/>
    </source>
</evidence>
<protein>
    <recommendedName>
        <fullName evidence="4">Multimerin 2a</fullName>
    </recommendedName>
</protein>
<dbReference type="AlphaFoldDB" id="A0A672FKI1"/>
<dbReference type="InterPro" id="IPR008983">
    <property type="entry name" value="Tumour_necrosis_fac-like_dom"/>
</dbReference>
<organism evidence="2 3">
    <name type="scientific">Salarias fasciatus</name>
    <name type="common">Jewelled blenny</name>
    <name type="synonym">Blennius fasciatus</name>
    <dbReference type="NCBI Taxonomy" id="181472"/>
    <lineage>
        <taxon>Eukaryota</taxon>
        <taxon>Metazoa</taxon>
        <taxon>Chordata</taxon>
        <taxon>Craniata</taxon>
        <taxon>Vertebrata</taxon>
        <taxon>Euteleostomi</taxon>
        <taxon>Actinopterygii</taxon>
        <taxon>Neopterygii</taxon>
        <taxon>Teleostei</taxon>
        <taxon>Neoteleostei</taxon>
        <taxon>Acanthomorphata</taxon>
        <taxon>Ovalentaria</taxon>
        <taxon>Blenniimorphae</taxon>
        <taxon>Blenniiformes</taxon>
        <taxon>Blennioidei</taxon>
        <taxon>Blenniidae</taxon>
        <taxon>Salariinae</taxon>
        <taxon>Salarias</taxon>
    </lineage>
</organism>
<dbReference type="Ensembl" id="ENSSFAT00005007371.1">
    <property type="protein sequence ID" value="ENSSFAP00005006998.1"/>
    <property type="gene ID" value="ENSSFAG00005004209.1"/>
</dbReference>
<feature type="compositionally biased region" description="Basic and acidic residues" evidence="1">
    <location>
        <begin position="588"/>
        <end position="603"/>
    </location>
</feature>
<proteinExistence type="predicted"/>
<reference evidence="2" key="2">
    <citation type="submission" date="2025-08" db="UniProtKB">
        <authorList>
            <consortium name="Ensembl"/>
        </authorList>
    </citation>
    <scope>IDENTIFICATION</scope>
</reference>
<feature type="region of interest" description="Disordered" evidence="1">
    <location>
        <begin position="178"/>
        <end position="203"/>
    </location>
</feature>
<evidence type="ECO:0000256" key="1">
    <source>
        <dbReference type="SAM" id="MobiDB-lite"/>
    </source>
</evidence>
<reference evidence="2" key="3">
    <citation type="submission" date="2025-09" db="UniProtKB">
        <authorList>
            <consortium name="Ensembl"/>
        </authorList>
    </citation>
    <scope>IDENTIFICATION</scope>
</reference>
<sequence length="726" mass="80838">YTTSLNDNKFSKREHFPSSIKTLRCLKPTLIHVSLALVLVVPAGDGPGATPPPSPEAPDVVTLVMSQLQPFLQGFNRSLEQLSLQVSKLSWDVEELKSSQSGAGAEQLDPRLDEVYEHVRTMRWQVEQQRAEVDSRLHSQHAMLHYNLTSFKTDIDMKLKRHQKMLQLNLQAMNATLDREEDRDQAQIKEKPDSSPPTQKPLTSFDTSALWQAIERLDNKVVNNSVKDMEVVSGGTQHQVLFMETGLEVEAAKVAVLRRVQEMAVNLSQQGQRLQEMGEDLDYVFHALYKHNTSTSCHCQDLRTAVARLERGVANVTQLANENRRSLEESEGGVGQWGGTSDWEELQHTLWQVRPNLQEAPQTLHQAVILKPSVGVEADGRLEAQMKLLSASFASLLKDAIRHSEVLEVLLGEEVLEFLDWPLQDQEAHSIPSLKEQLLLLQEQLRPVHEELRGAHSGEKPVHSQTYIKEPQNEKDSINGSDLWKLEQAVEEVQRRLLHLEETPCSCPDASSQQAAPPSDLEAKLLEEVTWLKRGLEEHLRVFKDVFSNADVVAAANQPLELDQLWRLLRSSQGRKEGKKRRAGGGEATERAGGHTRSRREATGESGHQAPQVDSNGVLRFQPSLNRGGVYSGGVFVAPSDGVYLIVLSLDMRPGPAHLVLRRGGAGGGAPVSLQQREIKEAGPVSSTAVLPLREGEELRPELRAGQWVESADNLFVGLLLHQLTT</sequence>
<dbReference type="Gene3D" id="2.60.120.40">
    <property type="match status" value="1"/>
</dbReference>
<name>A0A672FKI1_SALFA</name>